<evidence type="ECO:0000259" key="1">
    <source>
        <dbReference type="Pfam" id="PF00535"/>
    </source>
</evidence>
<proteinExistence type="predicted"/>
<dbReference type="EMBL" id="UINC01016295">
    <property type="protein sequence ID" value="SVA67942.1"/>
    <property type="molecule type" value="Genomic_DNA"/>
</dbReference>
<reference evidence="2" key="1">
    <citation type="submission" date="2018-05" db="EMBL/GenBank/DDBJ databases">
        <authorList>
            <person name="Lanie J.A."/>
            <person name="Ng W.-L."/>
            <person name="Kazmierczak K.M."/>
            <person name="Andrzejewski T.M."/>
            <person name="Davidsen T.M."/>
            <person name="Wayne K.J."/>
            <person name="Tettelin H."/>
            <person name="Glass J.I."/>
            <person name="Rusch D."/>
            <person name="Podicherti R."/>
            <person name="Tsui H.-C.T."/>
            <person name="Winkler M.E."/>
        </authorList>
    </citation>
    <scope>NUCLEOTIDE SEQUENCE</scope>
</reference>
<dbReference type="InterPro" id="IPR001173">
    <property type="entry name" value="Glyco_trans_2-like"/>
</dbReference>
<sequence length="300" mass="35100">MENIKQSLDSISDQFYENFNLYLINLSTKQISTKFSSIKINVIKKQNEHKINEIISQIDSDFIGILHSEIILQRDLLYQVVKEFNQDSGSDIFYFDEDYMDKTSERSNPFFKPNWSPYLLRSMNYLGEFFIVRNSILQQINDVELKNINFFYDLILRCSEITQKFSHISKPLFSNKKNAQYHKSHITALSNHIKRIGLDATVENGISSNTFRVHYNLDSEPKISILIPTKDNNVLLKRCIDSIKNNTNYKNWEIIIIDNNSVTDKSIKYLKSLPYKIVRYEEPFNYAKMNNLAAAKANGD</sequence>
<dbReference type="SUPFAM" id="SSF53448">
    <property type="entry name" value="Nucleotide-diphospho-sugar transferases"/>
    <property type="match status" value="2"/>
</dbReference>
<feature type="non-terminal residue" evidence="2">
    <location>
        <position position="300"/>
    </location>
</feature>
<gene>
    <name evidence="2" type="ORF">METZ01_LOCUS120796</name>
</gene>
<dbReference type="InterPro" id="IPR029044">
    <property type="entry name" value="Nucleotide-diphossugar_trans"/>
</dbReference>
<feature type="domain" description="Glycosyltransferase 2-like" evidence="1">
    <location>
        <begin position="224"/>
        <end position="300"/>
    </location>
</feature>
<accession>A0A381XTZ0</accession>
<name>A0A381XTZ0_9ZZZZ</name>
<dbReference type="Pfam" id="PF00535">
    <property type="entry name" value="Glycos_transf_2"/>
    <property type="match status" value="1"/>
</dbReference>
<evidence type="ECO:0000313" key="2">
    <source>
        <dbReference type="EMBL" id="SVA67942.1"/>
    </source>
</evidence>
<organism evidence="2">
    <name type="scientific">marine metagenome</name>
    <dbReference type="NCBI Taxonomy" id="408172"/>
    <lineage>
        <taxon>unclassified sequences</taxon>
        <taxon>metagenomes</taxon>
        <taxon>ecological metagenomes</taxon>
    </lineage>
</organism>
<dbReference type="PANTHER" id="PTHR43179">
    <property type="entry name" value="RHAMNOSYLTRANSFERASE WBBL"/>
    <property type="match status" value="1"/>
</dbReference>
<protein>
    <recommendedName>
        <fullName evidence="1">Glycosyltransferase 2-like domain-containing protein</fullName>
    </recommendedName>
</protein>
<dbReference type="Gene3D" id="3.90.550.10">
    <property type="entry name" value="Spore Coat Polysaccharide Biosynthesis Protein SpsA, Chain A"/>
    <property type="match status" value="2"/>
</dbReference>
<dbReference type="AlphaFoldDB" id="A0A381XTZ0"/>
<dbReference type="PANTHER" id="PTHR43179:SF7">
    <property type="entry name" value="RHAMNOSYLTRANSFERASE WBBL"/>
    <property type="match status" value="1"/>
</dbReference>